<accession>S3P1V3</accession>
<organism evidence="1 2">
    <name type="scientific">Acinetobacter rudis CIP 110305</name>
    <dbReference type="NCBI Taxonomy" id="421052"/>
    <lineage>
        <taxon>Bacteria</taxon>
        <taxon>Pseudomonadati</taxon>
        <taxon>Pseudomonadota</taxon>
        <taxon>Gammaproteobacteria</taxon>
        <taxon>Moraxellales</taxon>
        <taxon>Moraxellaceae</taxon>
        <taxon>Acinetobacter</taxon>
    </lineage>
</organism>
<dbReference type="AlphaFoldDB" id="S3P1V3"/>
<dbReference type="OrthoDB" id="6672593at2"/>
<keyword evidence="2" id="KW-1185">Reference proteome</keyword>
<evidence type="ECO:0000313" key="1">
    <source>
        <dbReference type="EMBL" id="EPF80404.1"/>
    </source>
</evidence>
<name>S3P1V3_9GAMM</name>
<evidence type="ECO:0000313" key="2">
    <source>
        <dbReference type="Proteomes" id="UP000014568"/>
    </source>
</evidence>
<dbReference type="PATRIC" id="fig|421052.3.peg.538"/>
<proteinExistence type="predicted"/>
<protein>
    <submittedName>
        <fullName evidence="1">Uncharacterized protein</fullName>
    </submittedName>
</protein>
<sequence>MKLSVDHQDMQPQYAQVPFKLKLAYQPPNAWFKIVQHALVIADLPAPLHYFNFKALVGQPNIPIFNTHQQSKHTLDIVTTINSVSPHMLGHSATFSVGQDCHLQKDAYQFGSDLKLTGSFPFFKLIRHDAELTVDLNIHTQPVISHFSKLKFGLGVYQHWSLLCQCQGTLTYKGQRIEVNQLGSFEYARGINVPFLAVYFYTYQVIQLKDLRQLILLQVRNQYNQVLRSQIFLRTEIEKNTLCFDHQVQFIIHRVYPKVQTPCLNMMYLPREFEWRAQQGKHRIEIYAKSRGDYKSGLGRGYVGSFQYQIKIDDYYEEGSAGYCEFIDLRPFNWQESDQPERALALDSLPSSALCKKK</sequence>
<dbReference type="RefSeq" id="WP_016654977.1">
    <property type="nucleotide sequence ID" value="NZ_KE340348.1"/>
</dbReference>
<dbReference type="Proteomes" id="UP000014568">
    <property type="component" value="Unassembled WGS sequence"/>
</dbReference>
<dbReference type="Pfam" id="PF20375">
    <property type="entry name" value="DUF6670"/>
    <property type="match status" value="1"/>
</dbReference>
<dbReference type="InterPro" id="IPR046611">
    <property type="entry name" value="DUF6670"/>
</dbReference>
<comment type="caution">
    <text evidence="1">The sequence shown here is derived from an EMBL/GenBank/DDBJ whole genome shotgun (WGS) entry which is preliminary data.</text>
</comment>
<dbReference type="eggNOG" id="ENOG5030E13">
    <property type="taxonomic scope" value="Bacteria"/>
</dbReference>
<reference evidence="1 2" key="1">
    <citation type="submission" date="2013-06" db="EMBL/GenBank/DDBJ databases">
        <title>The Genome Sequence of Acinetobacter rudis CIP 110305.</title>
        <authorList>
            <consortium name="The Broad Institute Genome Sequencing Platform"/>
            <consortium name="The Broad Institute Genome Sequencing Center for Infectious Disease"/>
            <person name="Cerqueira G."/>
            <person name="Feldgarden M."/>
            <person name="Courvalin P."/>
            <person name="Perichon B."/>
            <person name="Grillot-Courvalin C."/>
            <person name="Clermont D."/>
            <person name="Rocha E."/>
            <person name="Yoon E.-J."/>
            <person name="Nemec A."/>
            <person name="Young S.K."/>
            <person name="Zeng Q."/>
            <person name="Gargeya S."/>
            <person name="Fitzgerald M."/>
            <person name="Abouelleil A."/>
            <person name="Alvarado L."/>
            <person name="Berlin A.M."/>
            <person name="Chapman S.B."/>
            <person name="Dewar J."/>
            <person name="Goldberg J."/>
            <person name="Griggs A."/>
            <person name="Gujja S."/>
            <person name="Hansen M."/>
            <person name="Howarth C."/>
            <person name="Imamovic A."/>
            <person name="Larimer J."/>
            <person name="McCowan C."/>
            <person name="Murphy C."/>
            <person name="Pearson M."/>
            <person name="Priest M."/>
            <person name="Roberts A."/>
            <person name="Saif S."/>
            <person name="Shea T."/>
            <person name="Sykes S."/>
            <person name="Wortman J."/>
            <person name="Nusbaum C."/>
            <person name="Birren B."/>
        </authorList>
    </citation>
    <scope>NUCLEOTIDE SEQUENCE [LARGE SCALE GENOMIC DNA]</scope>
    <source>
        <strain evidence="1 2">CIP 110305</strain>
    </source>
</reference>
<dbReference type="HOGENOM" id="CLU_061504_0_0_6"/>
<gene>
    <name evidence="1" type="ORF">F945_00542</name>
</gene>
<dbReference type="EMBL" id="ATGI01000004">
    <property type="protein sequence ID" value="EPF80404.1"/>
    <property type="molecule type" value="Genomic_DNA"/>
</dbReference>